<comment type="function">
    <text evidence="3">Sulfur carrier protein involved in sulfur trafficking in the cell. Part of a sulfur-relay system required for 2-thiolation during synthesis of 2-thiouridine of the modified wobble base 5-methylaminomethyl-2-thiouridine (mnm(5)s(2)U) in tRNA. Interacts with IscS and stimulates its cysteine desulfurase activity. Accepts an activated sulfur from IscS, which is then transferred to TusD, and thus determines the direction of sulfur flow from IscS to 2-thiouridine formation. Also appears to be involved in sulfur transfer for the biosynthesis of molybdopterin.</text>
</comment>
<reference evidence="5 6" key="1">
    <citation type="journal article" date="2010" name="J. Bacteriol.">
        <title>Complete genome sequence of Enterobacter cloacae subsp. cloacae type strain ATCC 13047.</title>
        <authorList>
            <person name="Ren Y."/>
            <person name="Ren Y."/>
            <person name="Zhou Z."/>
            <person name="Guo X."/>
            <person name="Li Y."/>
            <person name="Feng L."/>
            <person name="Wang L."/>
        </authorList>
    </citation>
    <scope>NUCLEOTIDE SEQUENCE [LARGE SCALE GENOMIC DNA]</scope>
    <source>
        <strain evidence="6">ATCC 13047 / DSM 30054 / NBRC 13535 / NCTC 10005 / WDCM 00083 / NCDC 279-56</strain>
    </source>
</reference>
<dbReference type="EMBL" id="CP001918">
    <property type="protein sequence ID" value="ADF64362.1"/>
    <property type="molecule type" value="Genomic_DNA"/>
</dbReference>
<dbReference type="PROSITE" id="PS01148">
    <property type="entry name" value="UPF0033"/>
    <property type="match status" value="1"/>
</dbReference>
<dbReference type="Proteomes" id="UP000002363">
    <property type="component" value="Chromosome"/>
</dbReference>
<comment type="subunit">
    <text evidence="3">Interacts with IscS.</text>
</comment>
<gene>
    <name evidence="3" type="primary">tusA</name>
    <name evidence="5" type="ordered locus">ECL_04835</name>
</gene>
<dbReference type="InterPro" id="IPR022931">
    <property type="entry name" value="Sulphur_carrier_TusA"/>
</dbReference>
<evidence type="ECO:0000313" key="5">
    <source>
        <dbReference type="EMBL" id="ADF64362.1"/>
    </source>
</evidence>
<comment type="similarity">
    <text evidence="1 3">Belongs to the sulfur carrier protein TusA family.</text>
</comment>
<comment type="subcellular location">
    <subcellularLocation>
        <location evidence="3">Cytoplasm</location>
    </subcellularLocation>
</comment>
<dbReference type="AlphaFoldDB" id="A0A0H3CRW6"/>
<keyword evidence="3" id="KW-0819">tRNA processing</keyword>
<dbReference type="OrthoDB" id="9797352at2"/>
<dbReference type="EnsemblBacteria" id="ADF64362">
    <property type="protein sequence ID" value="ADF64362"/>
    <property type="gene ID" value="ECL_04835"/>
</dbReference>
<sequence>MHCWLRGVNYSRFYLTENTMTDLFSTPDHTLDAQGLRCPEPVMMVRKTVRNMQTGETLLIIADDPATTRDIPGFCTFMEHELVAQQTEALPYRYLIRKG</sequence>
<evidence type="ECO:0000256" key="2">
    <source>
        <dbReference type="ARBA" id="ARBA00022490"/>
    </source>
</evidence>
<dbReference type="PANTHER" id="PTHR33279:SF2">
    <property type="entry name" value="SULFUR CARRIER PROTEIN TUSA"/>
    <property type="match status" value="1"/>
</dbReference>
<dbReference type="InterPro" id="IPR001455">
    <property type="entry name" value="TusA-like"/>
</dbReference>
<feature type="active site" description="Cysteine persulfide intermediate" evidence="3">
    <location>
        <position position="38"/>
    </location>
</feature>
<dbReference type="Gene3D" id="3.30.110.40">
    <property type="entry name" value="TusA-like domain"/>
    <property type="match status" value="1"/>
</dbReference>
<evidence type="ECO:0000259" key="4">
    <source>
        <dbReference type="PROSITE" id="PS01148"/>
    </source>
</evidence>
<dbReference type="GO" id="GO:0002143">
    <property type="term" value="P:tRNA wobble position uridine thiolation"/>
    <property type="evidence" value="ECO:0007669"/>
    <property type="project" value="InterPro"/>
</dbReference>
<evidence type="ECO:0000256" key="3">
    <source>
        <dbReference type="HAMAP-Rule" id="MF_00413"/>
    </source>
</evidence>
<dbReference type="PANTHER" id="PTHR33279">
    <property type="entry name" value="SULFUR CARRIER PROTEIN YEDF-RELATED"/>
    <property type="match status" value="1"/>
</dbReference>
<proteinExistence type="inferred from homology"/>
<dbReference type="SUPFAM" id="SSF64307">
    <property type="entry name" value="SirA-like"/>
    <property type="match status" value="1"/>
</dbReference>
<dbReference type="Pfam" id="PF01206">
    <property type="entry name" value="TusA"/>
    <property type="match status" value="1"/>
</dbReference>
<protein>
    <recommendedName>
        <fullName evidence="3">Sulfur carrier protein TusA</fullName>
    </recommendedName>
    <alternativeName>
        <fullName evidence="3">Sulfur mediator TusA</fullName>
    </alternativeName>
    <alternativeName>
        <fullName evidence="3">Sulfur transfer protein TusA</fullName>
    </alternativeName>
    <alternativeName>
        <fullName evidence="3">tRNA 2-thiouridine synthesizing protein A</fullName>
    </alternativeName>
</protein>
<keyword evidence="6" id="KW-1185">Reference proteome</keyword>
<evidence type="ECO:0000313" key="6">
    <source>
        <dbReference type="Proteomes" id="UP000002363"/>
    </source>
</evidence>
<dbReference type="KEGG" id="enc:ECL_04835"/>
<dbReference type="GO" id="GO:0097163">
    <property type="term" value="F:sulfur carrier activity"/>
    <property type="evidence" value="ECO:0007669"/>
    <property type="project" value="UniProtKB-UniRule"/>
</dbReference>
<comment type="pathway">
    <text evidence="3">tRNA modification.</text>
</comment>
<keyword evidence="2 3" id="KW-0963">Cytoplasm</keyword>
<feature type="domain" description="UPF0033" evidence="4">
    <location>
        <begin position="31"/>
        <end position="55"/>
    </location>
</feature>
<accession>A0A0H3CRW6</accession>
<dbReference type="eggNOG" id="COG0425">
    <property type="taxonomic scope" value="Bacteria"/>
</dbReference>
<dbReference type="NCBIfam" id="NF001423">
    <property type="entry name" value="PRK00299.1"/>
    <property type="match status" value="1"/>
</dbReference>
<dbReference type="STRING" id="716541.ECL_04835"/>
<dbReference type="CDD" id="cd03423">
    <property type="entry name" value="SirA"/>
    <property type="match status" value="1"/>
</dbReference>
<dbReference type="HOGENOM" id="CLU_165255_5_0_6"/>
<dbReference type="PATRIC" id="fig|716541.4.peg.4978"/>
<evidence type="ECO:0000256" key="1">
    <source>
        <dbReference type="ARBA" id="ARBA00008984"/>
    </source>
</evidence>
<dbReference type="InterPro" id="IPR036868">
    <property type="entry name" value="TusA-like_sf"/>
</dbReference>
<dbReference type="HAMAP" id="MF_00413">
    <property type="entry name" value="Thiourid_synth_A"/>
    <property type="match status" value="1"/>
</dbReference>
<name>A0A0H3CRW6_ENTCC</name>
<organism evidence="5 6">
    <name type="scientific">Enterobacter cloacae subsp. cloacae (strain ATCC 13047 / DSM 30054 / NBRC 13535 / NCTC 10005 / WDCM 00083 / NCDC 279-56)</name>
    <dbReference type="NCBI Taxonomy" id="716541"/>
    <lineage>
        <taxon>Bacteria</taxon>
        <taxon>Pseudomonadati</taxon>
        <taxon>Pseudomonadota</taxon>
        <taxon>Gammaproteobacteria</taxon>
        <taxon>Enterobacterales</taxon>
        <taxon>Enterobacteriaceae</taxon>
        <taxon>Enterobacter</taxon>
        <taxon>Enterobacter cloacae complex</taxon>
    </lineage>
</organism>
<dbReference type="GO" id="GO:0005737">
    <property type="term" value="C:cytoplasm"/>
    <property type="evidence" value="ECO:0007669"/>
    <property type="project" value="UniProtKB-SubCell"/>
</dbReference>